<dbReference type="Proteomes" id="UP001162880">
    <property type="component" value="Unassembled WGS sequence"/>
</dbReference>
<evidence type="ECO:0000256" key="2">
    <source>
        <dbReference type="ARBA" id="ARBA00023315"/>
    </source>
</evidence>
<dbReference type="RefSeq" id="WP_243996070.1">
    <property type="nucleotide sequence ID" value="NZ_JALHLE010000038.1"/>
</dbReference>
<keyword evidence="1" id="KW-0808">Transferase</keyword>
<evidence type="ECO:0000259" key="3">
    <source>
        <dbReference type="PROSITE" id="PS51186"/>
    </source>
</evidence>
<keyword evidence="5" id="KW-1185">Reference proteome</keyword>
<keyword evidence="2" id="KW-0012">Acyltransferase</keyword>
<dbReference type="SUPFAM" id="SSF55729">
    <property type="entry name" value="Acyl-CoA N-acyltransferases (Nat)"/>
    <property type="match status" value="1"/>
</dbReference>
<evidence type="ECO:0000256" key="1">
    <source>
        <dbReference type="ARBA" id="ARBA00022679"/>
    </source>
</evidence>
<dbReference type="InterPro" id="IPR000182">
    <property type="entry name" value="GNAT_dom"/>
</dbReference>
<dbReference type="Gene3D" id="3.40.630.30">
    <property type="match status" value="1"/>
</dbReference>
<dbReference type="PROSITE" id="PS51186">
    <property type="entry name" value="GNAT"/>
    <property type="match status" value="1"/>
</dbReference>
<reference evidence="4" key="1">
    <citation type="submission" date="2022-03" db="EMBL/GenBank/DDBJ databases">
        <title>Identification of a novel bacterium isolated from mangrove sediments.</title>
        <authorList>
            <person name="Pan X."/>
        </authorList>
    </citation>
    <scope>NUCLEOTIDE SEQUENCE</scope>
    <source>
        <strain evidence="4">B2580</strain>
    </source>
</reference>
<dbReference type="Pfam" id="PF00583">
    <property type="entry name" value="Acetyltransf_1"/>
    <property type="match status" value="1"/>
</dbReference>
<sequence length="178" mass="19396">MFDVSAWHIREAGPDDVDAVALVGAATILETYAGLLQREDMLAFCSGEHSADAYRRFLKKGARIWLAEAEGTHSPVGYAMLTPPELDSAEPGDIELKRIYTLTRMQGTGLGAALMATAVEAAQGHRRLLLGVNSHNTRALAFYRRQGFETIGTRRFLVGSVEHDDFVLARPLEAAPAL</sequence>
<dbReference type="EMBL" id="JALHLE010000038">
    <property type="protein sequence ID" value="MCJ2180636.1"/>
    <property type="molecule type" value="Genomic_DNA"/>
</dbReference>
<organism evidence="4 5">
    <name type="scientific">Novosphingobium album</name>
    <name type="common">ex Hu et al. 2023</name>
    <dbReference type="NCBI Taxonomy" id="2930093"/>
    <lineage>
        <taxon>Bacteria</taxon>
        <taxon>Pseudomonadati</taxon>
        <taxon>Pseudomonadota</taxon>
        <taxon>Alphaproteobacteria</taxon>
        <taxon>Sphingomonadales</taxon>
        <taxon>Sphingomonadaceae</taxon>
        <taxon>Novosphingobium</taxon>
    </lineage>
</organism>
<dbReference type="PANTHER" id="PTHR43877">
    <property type="entry name" value="AMINOALKYLPHOSPHONATE N-ACETYLTRANSFERASE-RELATED-RELATED"/>
    <property type="match status" value="1"/>
</dbReference>
<evidence type="ECO:0000313" key="5">
    <source>
        <dbReference type="Proteomes" id="UP001162880"/>
    </source>
</evidence>
<protein>
    <submittedName>
        <fullName evidence="4">GNAT family N-acetyltransferase</fullName>
    </submittedName>
</protein>
<gene>
    <name evidence="4" type="ORF">MTR64_18850</name>
</gene>
<comment type="caution">
    <text evidence="4">The sequence shown here is derived from an EMBL/GenBank/DDBJ whole genome shotgun (WGS) entry which is preliminary data.</text>
</comment>
<dbReference type="CDD" id="cd04301">
    <property type="entry name" value="NAT_SF"/>
    <property type="match status" value="1"/>
</dbReference>
<proteinExistence type="predicted"/>
<accession>A0ABT0B6C6</accession>
<name>A0ABT0B6C6_9SPHN</name>
<evidence type="ECO:0000313" key="4">
    <source>
        <dbReference type="EMBL" id="MCJ2180636.1"/>
    </source>
</evidence>
<feature type="domain" description="N-acetyltransferase" evidence="3">
    <location>
        <begin position="26"/>
        <end position="173"/>
    </location>
</feature>
<dbReference type="InterPro" id="IPR016181">
    <property type="entry name" value="Acyl_CoA_acyltransferase"/>
</dbReference>
<dbReference type="InterPro" id="IPR050832">
    <property type="entry name" value="Bact_Acetyltransf"/>
</dbReference>